<name>A0A1X7CZC4_TRICW</name>
<dbReference type="Pfam" id="PF13590">
    <property type="entry name" value="DUF4136"/>
    <property type="match status" value="1"/>
</dbReference>
<dbReference type="Proteomes" id="UP000192911">
    <property type="component" value="Unassembled WGS sequence"/>
</dbReference>
<accession>A0A1X7CZC4</accession>
<organism evidence="2 3">
    <name type="scientific">Trinickia caryophylli</name>
    <name type="common">Paraburkholderia caryophylli</name>
    <dbReference type="NCBI Taxonomy" id="28094"/>
    <lineage>
        <taxon>Bacteria</taxon>
        <taxon>Pseudomonadati</taxon>
        <taxon>Pseudomonadota</taxon>
        <taxon>Betaproteobacteria</taxon>
        <taxon>Burkholderiales</taxon>
        <taxon>Burkholderiaceae</taxon>
        <taxon>Trinickia</taxon>
    </lineage>
</organism>
<dbReference type="EMBL" id="FXAH01000002">
    <property type="protein sequence ID" value="SMF05838.1"/>
    <property type="molecule type" value="Genomic_DNA"/>
</dbReference>
<gene>
    <name evidence="2" type="ORF">SAMN06295900_102178</name>
</gene>
<evidence type="ECO:0000259" key="1">
    <source>
        <dbReference type="Pfam" id="PF13590"/>
    </source>
</evidence>
<reference evidence="3" key="1">
    <citation type="submission" date="2017-04" db="EMBL/GenBank/DDBJ databases">
        <authorList>
            <person name="Varghese N."/>
            <person name="Submissions S."/>
        </authorList>
    </citation>
    <scope>NUCLEOTIDE SEQUENCE [LARGE SCALE GENOMIC DNA]</scope>
    <source>
        <strain evidence="3">Ballard 720</strain>
    </source>
</reference>
<dbReference type="AlphaFoldDB" id="A0A1X7CZC4"/>
<dbReference type="STRING" id="28094.SAMN06295900_102178"/>
<protein>
    <recommendedName>
        <fullName evidence="1">DUF4136 domain-containing protein</fullName>
    </recommendedName>
</protein>
<keyword evidence="3" id="KW-1185">Reference proteome</keyword>
<proteinExistence type="predicted"/>
<evidence type="ECO:0000313" key="2">
    <source>
        <dbReference type="EMBL" id="SMF05838.1"/>
    </source>
</evidence>
<dbReference type="InterPro" id="IPR025411">
    <property type="entry name" value="DUF4136"/>
</dbReference>
<evidence type="ECO:0000313" key="3">
    <source>
        <dbReference type="Proteomes" id="UP000192911"/>
    </source>
</evidence>
<sequence>MLTMVSAAMLAGCAGIGTEVTVTKGAPAEIGKGARTYVLTNDPIDSARRDATRYRALVSTALARGGFDAVDGGQARYSVSLAYDTRLQSISVASGETCEPGGDCGSNGSRAVFSWPWQKTYVHSLTLRFFDRENGHEVYKVRAERSDHRADENEAFPYLVDSALAQLPYASEGRWDVKLRPASGASQGAGVVSATRIR</sequence>
<feature type="domain" description="DUF4136" evidence="1">
    <location>
        <begin position="35"/>
        <end position="169"/>
    </location>
</feature>